<sequence>MDVVAFKQFINDQIQLFAEKLGDAKHSSNDGVSLGKLTFYLAVRQSIDKKASEQDMGLVGAFNDTLQALGMVEPGKTFMSKLDT</sequence>
<name>A0A1C2E881_9PSED</name>
<evidence type="ECO:0000313" key="1">
    <source>
        <dbReference type="EMBL" id="OCX23192.1"/>
    </source>
</evidence>
<gene>
    <name evidence="1" type="ORF">BBI10_07570</name>
</gene>
<accession>A0A1C2E881</accession>
<dbReference type="Proteomes" id="UP000095143">
    <property type="component" value="Unassembled WGS sequence"/>
</dbReference>
<dbReference type="EMBL" id="MDEN01000058">
    <property type="protein sequence ID" value="OCX23192.1"/>
    <property type="molecule type" value="Genomic_DNA"/>
</dbReference>
<dbReference type="RefSeq" id="WP_065987758.1">
    <property type="nucleotide sequence ID" value="NZ_MDEN01000058.1"/>
</dbReference>
<dbReference type="AlphaFoldDB" id="A0A1C2E881"/>
<evidence type="ECO:0000313" key="2">
    <source>
        <dbReference type="Proteomes" id="UP000095143"/>
    </source>
</evidence>
<comment type="caution">
    <text evidence="1">The sequence shown here is derived from an EMBL/GenBank/DDBJ whole genome shotgun (WGS) entry which is preliminary data.</text>
</comment>
<reference evidence="1 2" key="1">
    <citation type="submission" date="2016-08" db="EMBL/GenBank/DDBJ databases">
        <title>Whole genome sequence of Pseudomonas graminis strain UASWS1507, a potential biological control agent for agriculture.</title>
        <authorList>
            <person name="Crovadore J."/>
            <person name="Calmin G."/>
            <person name="Chablais R."/>
            <person name="Cochard B."/>
            <person name="Lefort F."/>
        </authorList>
    </citation>
    <scope>NUCLEOTIDE SEQUENCE [LARGE SCALE GENOMIC DNA]</scope>
    <source>
        <strain evidence="1 2">UASWS1507</strain>
    </source>
</reference>
<dbReference type="OrthoDB" id="583329at2"/>
<organism evidence="1 2">
    <name type="scientific">Pseudomonas graminis</name>
    <dbReference type="NCBI Taxonomy" id="158627"/>
    <lineage>
        <taxon>Bacteria</taxon>
        <taxon>Pseudomonadati</taxon>
        <taxon>Pseudomonadota</taxon>
        <taxon>Gammaproteobacteria</taxon>
        <taxon>Pseudomonadales</taxon>
        <taxon>Pseudomonadaceae</taxon>
        <taxon>Pseudomonas</taxon>
    </lineage>
</organism>
<proteinExistence type="predicted"/>
<protein>
    <submittedName>
        <fullName evidence="1">Uncharacterized protein</fullName>
    </submittedName>
</protein>